<dbReference type="EMBL" id="OZ021739">
    <property type="protein sequence ID" value="CAK9322865.1"/>
    <property type="molecule type" value="Genomic_DNA"/>
</dbReference>
<reference evidence="2 3" key="1">
    <citation type="submission" date="2024-03" db="EMBL/GenBank/DDBJ databases">
        <authorList>
            <person name="Gkanogiannis A."/>
            <person name="Becerra Lopez-Lavalle L."/>
        </authorList>
    </citation>
    <scope>NUCLEOTIDE SEQUENCE [LARGE SCALE GENOMIC DNA]</scope>
</reference>
<dbReference type="Proteomes" id="UP001642487">
    <property type="component" value="Chromosome 5"/>
</dbReference>
<protein>
    <submittedName>
        <fullName evidence="2">Uncharacterized protein</fullName>
    </submittedName>
</protein>
<feature type="region of interest" description="Disordered" evidence="1">
    <location>
        <begin position="1"/>
        <end position="105"/>
    </location>
</feature>
<name>A0ABP0YVT8_9ROSI</name>
<proteinExistence type="predicted"/>
<keyword evidence="3" id="KW-1185">Reference proteome</keyword>
<evidence type="ECO:0000256" key="1">
    <source>
        <dbReference type="SAM" id="MobiDB-lite"/>
    </source>
</evidence>
<evidence type="ECO:0000313" key="2">
    <source>
        <dbReference type="EMBL" id="CAK9322865.1"/>
    </source>
</evidence>
<feature type="compositionally biased region" description="Basic and acidic residues" evidence="1">
    <location>
        <begin position="72"/>
        <end position="92"/>
    </location>
</feature>
<sequence length="142" mass="16062">MELKVGSSIPIFTELENKKKKTKPFLSTTQGKRGNGKPAKNCGSGAQCPEPPCTAAVENEKIKNKRSKRKRSEKENEKLSEEEEKGKEKEEEIPNSSNVNENECEIDEWVPGMEIPGPIPENIYSIMQENFDLTTFFDDLQI</sequence>
<accession>A0ABP0YVT8</accession>
<gene>
    <name evidence="2" type="ORF">CITCOLO1_LOCUS15031</name>
</gene>
<evidence type="ECO:0000313" key="3">
    <source>
        <dbReference type="Proteomes" id="UP001642487"/>
    </source>
</evidence>
<organism evidence="2 3">
    <name type="scientific">Citrullus colocynthis</name>
    <name type="common">colocynth</name>
    <dbReference type="NCBI Taxonomy" id="252529"/>
    <lineage>
        <taxon>Eukaryota</taxon>
        <taxon>Viridiplantae</taxon>
        <taxon>Streptophyta</taxon>
        <taxon>Embryophyta</taxon>
        <taxon>Tracheophyta</taxon>
        <taxon>Spermatophyta</taxon>
        <taxon>Magnoliopsida</taxon>
        <taxon>eudicotyledons</taxon>
        <taxon>Gunneridae</taxon>
        <taxon>Pentapetalae</taxon>
        <taxon>rosids</taxon>
        <taxon>fabids</taxon>
        <taxon>Cucurbitales</taxon>
        <taxon>Cucurbitaceae</taxon>
        <taxon>Benincaseae</taxon>
        <taxon>Citrullus</taxon>
    </lineage>
</organism>